<proteinExistence type="predicted"/>
<accession>A0AAW2IF76</accession>
<dbReference type="EMBL" id="JARGDH010000001">
    <property type="protein sequence ID" value="KAL0280815.1"/>
    <property type="molecule type" value="Genomic_DNA"/>
</dbReference>
<keyword evidence="1" id="KW-0732">Signal</keyword>
<reference evidence="2" key="1">
    <citation type="journal article" date="2024" name="Gigascience">
        <title>Chromosome-level genome of the poultry shaft louse Menopon gallinae provides insight into the host-switching and adaptive evolution of parasitic lice.</title>
        <authorList>
            <person name="Xu Y."/>
            <person name="Ma L."/>
            <person name="Liu S."/>
            <person name="Liang Y."/>
            <person name="Liu Q."/>
            <person name="He Z."/>
            <person name="Tian L."/>
            <person name="Duan Y."/>
            <person name="Cai W."/>
            <person name="Li H."/>
            <person name="Song F."/>
        </authorList>
    </citation>
    <scope>NUCLEOTIDE SEQUENCE</scope>
    <source>
        <strain evidence="2">Cailab_2023a</strain>
    </source>
</reference>
<comment type="caution">
    <text evidence="2">The sequence shown here is derived from an EMBL/GenBank/DDBJ whole genome shotgun (WGS) entry which is preliminary data.</text>
</comment>
<protein>
    <submittedName>
        <fullName evidence="2">Uncharacterized protein</fullName>
    </submittedName>
</protein>
<evidence type="ECO:0000313" key="2">
    <source>
        <dbReference type="EMBL" id="KAL0280815.1"/>
    </source>
</evidence>
<dbReference type="AlphaFoldDB" id="A0AAW2IF76"/>
<feature type="signal peptide" evidence="1">
    <location>
        <begin position="1"/>
        <end position="18"/>
    </location>
</feature>
<sequence>MKSLVILLVLALIAAAYSSPQRVTSFRTARLGPIPFPGEGQNEETVVGVVSVRCQRSAVGSEEETVCRKYCQTHGEGYVESECSGGFCHCKGRTN</sequence>
<organism evidence="2">
    <name type="scientific">Menopon gallinae</name>
    <name type="common">poultry shaft louse</name>
    <dbReference type="NCBI Taxonomy" id="328185"/>
    <lineage>
        <taxon>Eukaryota</taxon>
        <taxon>Metazoa</taxon>
        <taxon>Ecdysozoa</taxon>
        <taxon>Arthropoda</taxon>
        <taxon>Hexapoda</taxon>
        <taxon>Insecta</taxon>
        <taxon>Pterygota</taxon>
        <taxon>Neoptera</taxon>
        <taxon>Paraneoptera</taxon>
        <taxon>Psocodea</taxon>
        <taxon>Troctomorpha</taxon>
        <taxon>Phthiraptera</taxon>
        <taxon>Amblycera</taxon>
        <taxon>Menoponidae</taxon>
        <taxon>Menopon</taxon>
    </lineage>
</organism>
<evidence type="ECO:0000256" key="1">
    <source>
        <dbReference type="SAM" id="SignalP"/>
    </source>
</evidence>
<feature type="chain" id="PRO_5043845104" evidence="1">
    <location>
        <begin position="19"/>
        <end position="95"/>
    </location>
</feature>
<name>A0AAW2IF76_9NEOP</name>
<gene>
    <name evidence="2" type="ORF">PYX00_001997</name>
</gene>